<proteinExistence type="predicted"/>
<dbReference type="Gene3D" id="1.20.58.290">
    <property type="entry name" value="Hypothetical membrane protein ta0354_69_121"/>
    <property type="match status" value="1"/>
</dbReference>
<organism evidence="3 4">
    <name type="scientific">Halostagnicola larsenii XH-48</name>
    <dbReference type="NCBI Taxonomy" id="797299"/>
    <lineage>
        <taxon>Archaea</taxon>
        <taxon>Methanobacteriati</taxon>
        <taxon>Methanobacteriota</taxon>
        <taxon>Stenosarchaea group</taxon>
        <taxon>Halobacteria</taxon>
        <taxon>Halobacteriales</taxon>
        <taxon>Natrialbaceae</taxon>
        <taxon>Halostagnicola</taxon>
    </lineage>
</organism>
<dbReference type="EMBL" id="CP007055">
    <property type="protein sequence ID" value="AHF99496.1"/>
    <property type="molecule type" value="Genomic_DNA"/>
</dbReference>
<dbReference type="RefSeq" id="WP_049952739.1">
    <property type="nucleotide sequence ID" value="NZ_CP007055.1"/>
</dbReference>
<dbReference type="GeneID" id="25145274"/>
<dbReference type="Pfam" id="PF20766">
    <property type="entry name" value="DUF447_C"/>
    <property type="match status" value="1"/>
</dbReference>
<dbReference type="HOGENOM" id="CLU_110565_0_0_2"/>
<dbReference type="eggNOG" id="arCOG04458">
    <property type="taxonomic scope" value="Archaea"/>
</dbReference>
<feature type="domain" description="DUF447" evidence="2">
    <location>
        <begin position="159"/>
        <end position="213"/>
    </location>
</feature>
<keyword evidence="4" id="KW-1185">Reference proteome</keyword>
<dbReference type="Pfam" id="PF04289">
    <property type="entry name" value="DUF447_N"/>
    <property type="match status" value="1"/>
</dbReference>
<gene>
    <name evidence="3" type="ORF">HALLA_12570</name>
</gene>
<evidence type="ECO:0000313" key="3">
    <source>
        <dbReference type="EMBL" id="AHF99496.1"/>
    </source>
</evidence>
<dbReference type="Proteomes" id="UP000019024">
    <property type="component" value="Chromosome"/>
</dbReference>
<sequence length="217" mass="23983">MSGANDGDGVDTFDGNAAWPVTLEGVTETVVTTLGPNGRWNAAALGLFAEPAEQGQGTTKTNDAETRTSARTWGNTRTRRNFHRRGSGYVQFTRNPVDFVDAALSIYELEEPVLESADAWVRVSVERIDSGSENGTRWEDWQLRPLESAVETETVPTINRGFGAIVEATVAASRLEVDGYDEPVLRDRLEYYASVVDRAGSDREQEALSRVREHSEW</sequence>
<dbReference type="SUPFAM" id="SSF50475">
    <property type="entry name" value="FMN-binding split barrel"/>
    <property type="match status" value="1"/>
</dbReference>
<accession>W0JQD6</accession>
<dbReference type="InterPro" id="IPR007386">
    <property type="entry name" value="DUF447_N"/>
</dbReference>
<dbReference type="KEGG" id="hlr:HALLA_12570"/>
<dbReference type="PATRIC" id="fig|797299.3.peg.1532"/>
<evidence type="ECO:0008006" key="5">
    <source>
        <dbReference type="Google" id="ProtNLM"/>
    </source>
</evidence>
<dbReference type="STRING" id="797299.HALLA_12570"/>
<dbReference type="InterPro" id="IPR049288">
    <property type="entry name" value="DUF447_C"/>
</dbReference>
<evidence type="ECO:0000259" key="2">
    <source>
        <dbReference type="Pfam" id="PF20766"/>
    </source>
</evidence>
<dbReference type="OrthoDB" id="146030at2157"/>
<reference evidence="3 4" key="1">
    <citation type="submission" date="2014-01" db="EMBL/GenBank/DDBJ databases">
        <authorList>
            <consortium name="DOE Joint Genome Institute"/>
            <person name="Anderson I."/>
            <person name="Huntemann M."/>
            <person name="Han J."/>
            <person name="Chen A."/>
            <person name="Kyrpides N."/>
            <person name="Mavromatis K."/>
            <person name="Markowitz V."/>
            <person name="Palaniappan K."/>
            <person name="Ivanova N."/>
            <person name="Schaumberg A."/>
            <person name="Pati A."/>
            <person name="Liolios K."/>
            <person name="Nordberg H.P."/>
            <person name="Cantor M.N."/>
            <person name="Hua S.X."/>
            <person name="Woyke T."/>
        </authorList>
    </citation>
    <scope>NUCLEOTIDE SEQUENCE [LARGE SCALE GENOMIC DNA]</scope>
    <source>
        <strain evidence="3 4">XH-48</strain>
    </source>
</reference>
<feature type="domain" description="DUF447" evidence="1">
    <location>
        <begin position="27"/>
        <end position="150"/>
    </location>
</feature>
<dbReference type="AlphaFoldDB" id="W0JQD6"/>
<evidence type="ECO:0000259" key="1">
    <source>
        <dbReference type="Pfam" id="PF04289"/>
    </source>
</evidence>
<dbReference type="InterPro" id="IPR012349">
    <property type="entry name" value="Split_barrel_FMN-bd"/>
</dbReference>
<dbReference type="Gene3D" id="2.30.110.10">
    <property type="entry name" value="Electron Transport, Fmn-binding Protein, Chain A"/>
    <property type="match status" value="1"/>
</dbReference>
<evidence type="ECO:0000313" key="4">
    <source>
        <dbReference type="Proteomes" id="UP000019024"/>
    </source>
</evidence>
<name>W0JQD6_9EURY</name>
<protein>
    <recommendedName>
        <fullName evidence="5">DUF447 domain-containing protein</fullName>
    </recommendedName>
</protein>